<sequence>MRFLVALLIAFLFVSKADLELSFISRLVCIRALYIRLEFTTKNIVIPTLSCPSHESLIHSHSTTAGRAS</sequence>
<name>A0ACC0SUL9_POPTR</name>
<evidence type="ECO:0000313" key="1">
    <source>
        <dbReference type="EMBL" id="KAI9392946.1"/>
    </source>
</evidence>
<reference evidence="1 2" key="1">
    <citation type="journal article" date="2006" name="Science">
        <title>The genome of black cottonwood, Populus trichocarpa (Torr. &amp; Gray).</title>
        <authorList>
            <person name="Tuskan G.A."/>
            <person name="Difazio S."/>
            <person name="Jansson S."/>
            <person name="Bohlmann J."/>
            <person name="Grigoriev I."/>
            <person name="Hellsten U."/>
            <person name="Putnam N."/>
            <person name="Ralph S."/>
            <person name="Rombauts S."/>
            <person name="Salamov A."/>
            <person name="Schein J."/>
            <person name="Sterck L."/>
            <person name="Aerts A."/>
            <person name="Bhalerao R.R."/>
            <person name="Bhalerao R.P."/>
            <person name="Blaudez D."/>
            <person name="Boerjan W."/>
            <person name="Brun A."/>
            <person name="Brunner A."/>
            <person name="Busov V."/>
            <person name="Campbell M."/>
            <person name="Carlson J."/>
            <person name="Chalot M."/>
            <person name="Chapman J."/>
            <person name="Chen G.L."/>
            <person name="Cooper D."/>
            <person name="Coutinho P.M."/>
            <person name="Couturier J."/>
            <person name="Covert S."/>
            <person name="Cronk Q."/>
            <person name="Cunningham R."/>
            <person name="Davis J."/>
            <person name="Degroeve S."/>
            <person name="Dejardin A."/>
            <person name="Depamphilis C."/>
            <person name="Detter J."/>
            <person name="Dirks B."/>
            <person name="Dubchak I."/>
            <person name="Duplessis S."/>
            <person name="Ehlting J."/>
            <person name="Ellis B."/>
            <person name="Gendler K."/>
            <person name="Goodstein D."/>
            <person name="Gribskov M."/>
            <person name="Grimwood J."/>
            <person name="Groover A."/>
            <person name="Gunter L."/>
            <person name="Hamberger B."/>
            <person name="Heinze B."/>
            <person name="Helariutta Y."/>
            <person name="Henrissat B."/>
            <person name="Holligan D."/>
            <person name="Holt R."/>
            <person name="Huang W."/>
            <person name="Islam-Faridi N."/>
            <person name="Jones S."/>
            <person name="Jones-Rhoades M."/>
            <person name="Jorgensen R."/>
            <person name="Joshi C."/>
            <person name="Kangasjarvi J."/>
            <person name="Karlsson J."/>
            <person name="Kelleher C."/>
            <person name="Kirkpatrick R."/>
            <person name="Kirst M."/>
            <person name="Kohler A."/>
            <person name="Kalluri U."/>
            <person name="Larimer F."/>
            <person name="Leebens-Mack J."/>
            <person name="Leple J.C."/>
            <person name="Locascio P."/>
            <person name="Lou Y."/>
            <person name="Lucas S."/>
            <person name="Martin F."/>
            <person name="Montanini B."/>
            <person name="Napoli C."/>
            <person name="Nelson D.R."/>
            <person name="Nelson C."/>
            <person name="Nieminen K."/>
            <person name="Nilsson O."/>
            <person name="Pereda V."/>
            <person name="Peter G."/>
            <person name="Philippe R."/>
            <person name="Pilate G."/>
            <person name="Poliakov A."/>
            <person name="Razumovskaya J."/>
            <person name="Richardson P."/>
            <person name="Rinaldi C."/>
            <person name="Ritland K."/>
            <person name="Rouze P."/>
            <person name="Ryaboy D."/>
            <person name="Schmutz J."/>
            <person name="Schrader J."/>
            <person name="Segerman B."/>
            <person name="Shin H."/>
            <person name="Siddiqui A."/>
            <person name="Sterky F."/>
            <person name="Terry A."/>
            <person name="Tsai C.J."/>
            <person name="Uberbacher E."/>
            <person name="Unneberg P."/>
            <person name="Vahala J."/>
            <person name="Wall K."/>
            <person name="Wessler S."/>
            <person name="Yang G."/>
            <person name="Yin T."/>
            <person name="Douglas C."/>
            <person name="Marra M."/>
            <person name="Sandberg G."/>
            <person name="Van de Peer Y."/>
            <person name="Rokhsar D."/>
        </authorList>
    </citation>
    <scope>NUCLEOTIDE SEQUENCE [LARGE SCALE GENOMIC DNA]</scope>
    <source>
        <strain evidence="2">cv. Nisqually</strain>
    </source>
</reference>
<organism evidence="1 2">
    <name type="scientific">Populus trichocarpa</name>
    <name type="common">Western balsam poplar</name>
    <name type="synonym">Populus balsamifera subsp. trichocarpa</name>
    <dbReference type="NCBI Taxonomy" id="3694"/>
    <lineage>
        <taxon>Eukaryota</taxon>
        <taxon>Viridiplantae</taxon>
        <taxon>Streptophyta</taxon>
        <taxon>Embryophyta</taxon>
        <taxon>Tracheophyta</taxon>
        <taxon>Spermatophyta</taxon>
        <taxon>Magnoliopsida</taxon>
        <taxon>eudicotyledons</taxon>
        <taxon>Gunneridae</taxon>
        <taxon>Pentapetalae</taxon>
        <taxon>rosids</taxon>
        <taxon>fabids</taxon>
        <taxon>Malpighiales</taxon>
        <taxon>Salicaceae</taxon>
        <taxon>Saliceae</taxon>
        <taxon>Populus</taxon>
    </lineage>
</organism>
<keyword evidence="2" id="KW-1185">Reference proteome</keyword>
<dbReference type="Proteomes" id="UP000006729">
    <property type="component" value="Chromosome 6"/>
</dbReference>
<dbReference type="EMBL" id="CM009295">
    <property type="protein sequence ID" value="KAI9392946.1"/>
    <property type="molecule type" value="Genomic_DNA"/>
</dbReference>
<gene>
    <name evidence="1" type="ORF">POPTR_006G163201v4</name>
</gene>
<evidence type="ECO:0000313" key="2">
    <source>
        <dbReference type="Proteomes" id="UP000006729"/>
    </source>
</evidence>
<proteinExistence type="predicted"/>
<comment type="caution">
    <text evidence="1">The sequence shown here is derived from an EMBL/GenBank/DDBJ whole genome shotgun (WGS) entry which is preliminary data.</text>
</comment>
<protein>
    <submittedName>
        <fullName evidence="1">Uncharacterized protein</fullName>
    </submittedName>
</protein>
<accession>A0ACC0SUL9</accession>